<dbReference type="AlphaFoldDB" id="A0A0Q0IJA0"/>
<evidence type="ECO:0000313" key="2">
    <source>
        <dbReference type="Proteomes" id="UP000274541"/>
    </source>
</evidence>
<evidence type="ECO:0000313" key="1">
    <source>
        <dbReference type="EMBL" id="RMO64697.1"/>
    </source>
</evidence>
<dbReference type="Proteomes" id="UP000274541">
    <property type="component" value="Unassembled WGS sequence"/>
</dbReference>
<sequence length="532" mass="62217">MPSTYNIYKIKHHKIKELTDKLKSVGLIEQKTLPILNYSKTFYFSENIKGNDVWWWKTYREFFNDDVKEPKNTFNFGVLLCQNLENKEQVYAVSLGKSHFYLSKFIHLDFGIDLAIRVADENSILLKKSRYFTGTKRQDVSSYQRFQIDSYEAGESVDHLKLKAANKAIWGDRNIIFADSIQMDMDKKPLELSAIFQQIDESSRGEKIIHLPKLESVGAELASELDELLLKHLKNADGQVLIEEFQVHGIAICFSFHDYDYEIKAKVDKVNHRKALGNTIEIQAVSDFLSDHPDITDINNVTIQFKSEDTGRFTRTLKEIIDCPIEYEEQQYFLKGGEWFVFNQIFMDYLKRSIGGIEIKLEEPLIESEFIAWQAEKKRNAKPDDDKVDYREAYFNQKICSERNFKLLDRILTDIKSIEQKRRNYRVEVADIYKSGEIISVKISKKKPELIYNIEQSRDAIILIKNKAIKFDGELHSAALWFVFDEDVEKITDVNSIQFLLAVESWHKLVRSHGLIPRIYISKHEKDVKKKT</sequence>
<dbReference type="NCBIfam" id="TIGR04141">
    <property type="entry name" value="TIGR04141 family sporadically distributed protein"/>
    <property type="match status" value="1"/>
</dbReference>
<gene>
    <name evidence="1" type="ORF">ALQ37_00610</name>
</gene>
<accession>A0A0Q0IJA0</accession>
<comment type="caution">
    <text evidence="1">The sequence shown here is derived from an EMBL/GenBank/DDBJ whole genome shotgun (WGS) entry which is preliminary data.</text>
</comment>
<reference evidence="1 2" key="1">
    <citation type="submission" date="2018-08" db="EMBL/GenBank/DDBJ databases">
        <title>Recombination of ecologically and evolutionarily significant loci maintains genetic cohesion in the Pseudomonas syringae species complex.</title>
        <authorList>
            <person name="Dillon M."/>
            <person name="Thakur S."/>
            <person name="Almeida R.N.D."/>
            <person name="Weir B.S."/>
            <person name="Guttman D.S."/>
        </authorList>
    </citation>
    <scope>NUCLEOTIDE SEQUENCE [LARGE SCALE GENOMIC DNA]</scope>
    <source>
        <strain evidence="1 2">ICMP 4388</strain>
    </source>
</reference>
<dbReference type="RefSeq" id="WP_004403590.1">
    <property type="nucleotide sequence ID" value="NZ_JBPDUT010000002.1"/>
</dbReference>
<dbReference type="EMBL" id="RBPX01000197">
    <property type="protein sequence ID" value="RMO64697.1"/>
    <property type="molecule type" value="Genomic_DNA"/>
</dbReference>
<proteinExistence type="predicted"/>
<name>A0A0Q0IJA0_PSEAP</name>
<evidence type="ECO:0008006" key="3">
    <source>
        <dbReference type="Google" id="ProtNLM"/>
    </source>
</evidence>
<dbReference type="Pfam" id="PF19614">
    <property type="entry name" value="DUF6119"/>
    <property type="match status" value="1"/>
</dbReference>
<protein>
    <recommendedName>
        <fullName evidence="3">Sporadically distributed protein, TIGR04141 family</fullName>
    </recommendedName>
</protein>
<organism evidence="1 2">
    <name type="scientific">Pseudomonas syringae pv. aptata</name>
    <dbReference type="NCBI Taxonomy" id="83167"/>
    <lineage>
        <taxon>Bacteria</taxon>
        <taxon>Pseudomonadati</taxon>
        <taxon>Pseudomonadota</taxon>
        <taxon>Gammaproteobacteria</taxon>
        <taxon>Pseudomonadales</taxon>
        <taxon>Pseudomonadaceae</taxon>
        <taxon>Pseudomonas</taxon>
        <taxon>Pseudomonas syringae</taxon>
    </lineage>
</organism>
<dbReference type="InterPro" id="IPR026487">
    <property type="entry name" value="CHP04141"/>
</dbReference>